<dbReference type="RefSeq" id="WP_344730297.1">
    <property type="nucleotide sequence ID" value="NZ_BAAAUS010000065.1"/>
</dbReference>
<organism evidence="1 2">
    <name type="scientific">Pseudonocardia yunnanensis</name>
    <dbReference type="NCBI Taxonomy" id="58107"/>
    <lineage>
        <taxon>Bacteria</taxon>
        <taxon>Bacillati</taxon>
        <taxon>Actinomycetota</taxon>
        <taxon>Actinomycetes</taxon>
        <taxon>Pseudonocardiales</taxon>
        <taxon>Pseudonocardiaceae</taxon>
        <taxon>Pseudonocardia</taxon>
    </lineage>
</organism>
<accession>A0ABW4F0L8</accession>
<comment type="caution">
    <text evidence="1">The sequence shown here is derived from an EMBL/GenBank/DDBJ whole genome shotgun (WGS) entry which is preliminary data.</text>
</comment>
<name>A0ABW4F0L8_9PSEU</name>
<keyword evidence="2" id="KW-1185">Reference proteome</keyword>
<dbReference type="EMBL" id="JBHUCO010000033">
    <property type="protein sequence ID" value="MFD1521363.1"/>
    <property type="molecule type" value="Genomic_DNA"/>
</dbReference>
<evidence type="ECO:0000313" key="1">
    <source>
        <dbReference type="EMBL" id="MFD1521363.1"/>
    </source>
</evidence>
<reference evidence="2" key="1">
    <citation type="journal article" date="2019" name="Int. J. Syst. Evol. Microbiol.">
        <title>The Global Catalogue of Microorganisms (GCM) 10K type strain sequencing project: providing services to taxonomists for standard genome sequencing and annotation.</title>
        <authorList>
            <consortium name="The Broad Institute Genomics Platform"/>
            <consortium name="The Broad Institute Genome Sequencing Center for Infectious Disease"/>
            <person name="Wu L."/>
            <person name="Ma J."/>
        </authorList>
    </citation>
    <scope>NUCLEOTIDE SEQUENCE [LARGE SCALE GENOMIC DNA]</scope>
    <source>
        <strain evidence="2">CCM 7043</strain>
    </source>
</reference>
<protein>
    <submittedName>
        <fullName evidence="1">Uncharacterized protein</fullName>
    </submittedName>
</protein>
<dbReference type="Proteomes" id="UP001597114">
    <property type="component" value="Unassembled WGS sequence"/>
</dbReference>
<evidence type="ECO:0000313" key="2">
    <source>
        <dbReference type="Proteomes" id="UP001597114"/>
    </source>
</evidence>
<proteinExistence type="predicted"/>
<gene>
    <name evidence="1" type="ORF">ACFSJD_27955</name>
</gene>
<sequence>MDDPRGATSAGVVVVRSLAAGLSAGSGRPPARVGEVARRA</sequence>